<organism evidence="9">
    <name type="scientific">Medioppia subpectinata</name>
    <dbReference type="NCBI Taxonomy" id="1979941"/>
    <lineage>
        <taxon>Eukaryota</taxon>
        <taxon>Metazoa</taxon>
        <taxon>Ecdysozoa</taxon>
        <taxon>Arthropoda</taxon>
        <taxon>Chelicerata</taxon>
        <taxon>Arachnida</taxon>
        <taxon>Acari</taxon>
        <taxon>Acariformes</taxon>
        <taxon>Sarcoptiformes</taxon>
        <taxon>Oribatida</taxon>
        <taxon>Brachypylina</taxon>
        <taxon>Oppioidea</taxon>
        <taxon>Oppiidae</taxon>
        <taxon>Medioppia</taxon>
    </lineage>
</organism>
<feature type="domain" description="BRCT" evidence="8">
    <location>
        <begin position="1"/>
        <end position="69"/>
    </location>
</feature>
<dbReference type="OrthoDB" id="10044050at2759"/>
<dbReference type="CDD" id="cd17711">
    <property type="entry name" value="BRCT_PAXIP1_rpt3"/>
    <property type="match status" value="1"/>
</dbReference>
<feature type="non-terminal residue" evidence="9">
    <location>
        <position position="445"/>
    </location>
</feature>
<evidence type="ECO:0000256" key="5">
    <source>
        <dbReference type="ARBA" id="ARBA00023242"/>
    </source>
</evidence>
<feature type="compositionally biased region" description="Basic residues" evidence="7">
    <location>
        <begin position="385"/>
        <end position="398"/>
    </location>
</feature>
<feature type="domain" description="BRCT" evidence="8">
    <location>
        <begin position="75"/>
        <end position="150"/>
    </location>
</feature>
<comment type="subunit">
    <text evidence="6">Component of the Mediator complex.</text>
</comment>
<dbReference type="PANTHER" id="PTHR22536:SF1">
    <property type="entry name" value="MEDIATOR OF RNA POLYMERASE II TRANSCRIPTION SUBUNIT 19"/>
    <property type="match status" value="1"/>
</dbReference>
<dbReference type="GO" id="GO:0003712">
    <property type="term" value="F:transcription coregulator activity"/>
    <property type="evidence" value="ECO:0007669"/>
    <property type="project" value="InterPro"/>
</dbReference>
<evidence type="ECO:0000313" key="9">
    <source>
        <dbReference type="EMBL" id="CAD7627976.1"/>
    </source>
</evidence>
<evidence type="ECO:0000256" key="3">
    <source>
        <dbReference type="ARBA" id="ARBA00023015"/>
    </source>
</evidence>
<evidence type="ECO:0000256" key="7">
    <source>
        <dbReference type="SAM" id="MobiDB-lite"/>
    </source>
</evidence>
<dbReference type="EMBL" id="OC859807">
    <property type="protein sequence ID" value="CAD7627976.1"/>
    <property type="molecule type" value="Genomic_DNA"/>
</dbReference>
<dbReference type="Proteomes" id="UP000759131">
    <property type="component" value="Unassembled WGS sequence"/>
</dbReference>
<sequence>DLWVKKLIKFGAEVERQYSSAKCTHVLCDNTHHPFIKECLREGKRCVTPYWLNDVVSDKKLLPPTKIYHLPHAFNETKPCKQHIITMTNFEGEERLRIKEMILKTGAKYTSYLSQKNTIIICKRLEGEKYRKSVEWRLAIVNTVWLHDILFVDTKCGYSCGQQTGQSVVEVLRETMMNEMGVRRPADPTSSPKSSPRGNRSPVVPRQDSTGTLKTTISLGKTPVIVHSGPFYLMKEPPAESELTGSANLLLKNSLEHSYNKFSGRKVKDQLSAFLPNLPGNIDVPALQDNSSLRLLYEKPPIGGKELLPLTANQLLGFRLHAGPLPEQYRFMSQSVQRKKHKHKKNKQKSGETPSYDSHSEVSEGVAAHEKKHKKQKRHDEEKERKKKKKDKKKKKQKHSPETAGGPSGAGVGPVGGQPPSAGLIGGNTTPQHSNASVNGMQRTN</sequence>
<dbReference type="PROSITE" id="PS50172">
    <property type="entry name" value="BRCT"/>
    <property type="match status" value="2"/>
</dbReference>
<dbReference type="InterPro" id="IPR001357">
    <property type="entry name" value="BRCT_dom"/>
</dbReference>
<evidence type="ECO:0000256" key="4">
    <source>
        <dbReference type="ARBA" id="ARBA00023163"/>
    </source>
</evidence>
<feature type="compositionally biased region" description="Gly residues" evidence="7">
    <location>
        <begin position="406"/>
        <end position="416"/>
    </location>
</feature>
<dbReference type="Gene3D" id="3.40.50.10190">
    <property type="entry name" value="BRCT domain"/>
    <property type="match status" value="2"/>
</dbReference>
<keyword evidence="5 6" id="KW-0539">Nucleus</keyword>
<dbReference type="InterPro" id="IPR019403">
    <property type="entry name" value="Mediator_Med19_met"/>
</dbReference>
<dbReference type="Pfam" id="PF12738">
    <property type="entry name" value="PTCB-BRCT"/>
    <property type="match status" value="1"/>
</dbReference>
<protein>
    <recommendedName>
        <fullName evidence="6">Mediator of RNA polymerase II transcription subunit 19</fullName>
    </recommendedName>
    <alternativeName>
        <fullName evidence="6">Mediator complex subunit 19</fullName>
    </alternativeName>
</protein>
<keyword evidence="4 6" id="KW-0804">Transcription</keyword>
<dbReference type="AlphaFoldDB" id="A0A7R9KTL1"/>
<feature type="compositionally biased region" description="Polar residues" evidence="7">
    <location>
        <begin position="427"/>
        <end position="445"/>
    </location>
</feature>
<dbReference type="GO" id="GO:0016592">
    <property type="term" value="C:mediator complex"/>
    <property type="evidence" value="ECO:0007669"/>
    <property type="project" value="InterPro"/>
</dbReference>
<feature type="region of interest" description="Disordered" evidence="7">
    <location>
        <begin position="333"/>
        <end position="445"/>
    </location>
</feature>
<dbReference type="CDD" id="cd17730">
    <property type="entry name" value="BRCT_PAXIP1_rpt4"/>
    <property type="match status" value="1"/>
</dbReference>
<evidence type="ECO:0000256" key="2">
    <source>
        <dbReference type="ARBA" id="ARBA00009259"/>
    </source>
</evidence>
<dbReference type="GO" id="GO:0045944">
    <property type="term" value="P:positive regulation of transcription by RNA polymerase II"/>
    <property type="evidence" value="ECO:0007669"/>
    <property type="project" value="TreeGrafter"/>
</dbReference>
<feature type="region of interest" description="Disordered" evidence="7">
    <location>
        <begin position="179"/>
        <end position="213"/>
    </location>
</feature>
<dbReference type="Pfam" id="PF10278">
    <property type="entry name" value="Med19"/>
    <property type="match status" value="1"/>
</dbReference>
<proteinExistence type="inferred from homology"/>
<evidence type="ECO:0000259" key="8">
    <source>
        <dbReference type="PROSITE" id="PS50172"/>
    </source>
</evidence>
<feature type="compositionally biased region" description="Polar residues" evidence="7">
    <location>
        <begin position="188"/>
        <end position="198"/>
    </location>
</feature>
<keyword evidence="6" id="KW-0010">Activator</keyword>
<dbReference type="InterPro" id="IPR036420">
    <property type="entry name" value="BRCT_dom_sf"/>
</dbReference>
<feature type="compositionally biased region" description="Basic residues" evidence="7">
    <location>
        <begin position="337"/>
        <end position="348"/>
    </location>
</feature>
<gene>
    <name evidence="6" type="primary">MED19</name>
    <name evidence="9" type="ORF">OSB1V03_LOCUS8400</name>
</gene>
<reference evidence="9" key="1">
    <citation type="submission" date="2020-11" db="EMBL/GenBank/DDBJ databases">
        <authorList>
            <person name="Tran Van P."/>
        </authorList>
    </citation>
    <scope>NUCLEOTIDE SEQUENCE</scope>
</reference>
<evidence type="ECO:0000313" key="10">
    <source>
        <dbReference type="Proteomes" id="UP000759131"/>
    </source>
</evidence>
<evidence type="ECO:0000256" key="1">
    <source>
        <dbReference type="ARBA" id="ARBA00004123"/>
    </source>
</evidence>
<dbReference type="SUPFAM" id="SSF52113">
    <property type="entry name" value="BRCT domain"/>
    <property type="match status" value="2"/>
</dbReference>
<accession>A0A7R9KTL1</accession>
<keyword evidence="10" id="KW-1185">Reference proteome</keyword>
<dbReference type="SMART" id="SM00292">
    <property type="entry name" value="BRCT"/>
    <property type="match status" value="1"/>
</dbReference>
<evidence type="ECO:0000256" key="6">
    <source>
        <dbReference type="RuleBase" id="RU364151"/>
    </source>
</evidence>
<dbReference type="PANTHER" id="PTHR22536">
    <property type="entry name" value="LUNG CANCER METASTASIS-RELATED LCMR1 PROTEIN"/>
    <property type="match status" value="1"/>
</dbReference>
<name>A0A7R9KTL1_9ACAR</name>
<comment type="subcellular location">
    <subcellularLocation>
        <location evidence="1 6">Nucleus</location>
    </subcellularLocation>
</comment>
<dbReference type="EMBL" id="CAJPIZ010005232">
    <property type="protein sequence ID" value="CAG2108406.1"/>
    <property type="molecule type" value="Genomic_DNA"/>
</dbReference>
<comment type="function">
    <text evidence="6">Component of the Mediator complex, a coactivator involved in the regulated transcription of nearly all RNA polymerase II-dependent genes. Mediator functions as a bridge to convey information from gene-specific regulatory proteins to the basal RNA polymerase II transcription machinery. Mediator is recruited to promoters by direct interactions with regulatory proteins and serves as a scaffold for the assembly of a functional preinitiation complex with RNA polymerase II and the general transcription factors.</text>
</comment>
<comment type="similarity">
    <text evidence="2 6">Belongs to the Mediator complex subunit 19 family.</text>
</comment>
<keyword evidence="3 6" id="KW-0805">Transcription regulation</keyword>